<evidence type="ECO:0000256" key="1">
    <source>
        <dbReference type="ARBA" id="ARBA00004123"/>
    </source>
</evidence>
<evidence type="ECO:0000313" key="9">
    <source>
        <dbReference type="RefSeq" id="XP_007011630.2"/>
    </source>
</evidence>
<evidence type="ECO:0000256" key="3">
    <source>
        <dbReference type="ARBA" id="ARBA00023015"/>
    </source>
</evidence>
<proteinExistence type="predicted"/>
<accession>A0AB32UNE1</accession>
<gene>
    <name evidence="9" type="primary">LOC18587648</name>
</gene>
<dbReference type="PANTHER" id="PTHR31674:SF62">
    <property type="entry name" value="B3 DOMAIN-CONTAINING PROTEIN REM14-RELATED"/>
    <property type="match status" value="1"/>
</dbReference>
<dbReference type="Gramene" id="Tc09v2_t000850.1">
    <property type="protein sequence ID" value="Tc09v2_p000850.1"/>
    <property type="gene ID" value="Tc09v2_g000850"/>
</dbReference>
<name>A0AB32UNE1_THECC</name>
<dbReference type="GO" id="GO:0005634">
    <property type="term" value="C:nucleus"/>
    <property type="evidence" value="ECO:0007669"/>
    <property type="project" value="UniProtKB-SubCell"/>
</dbReference>
<dbReference type="KEGG" id="tcc:18587648"/>
<dbReference type="SMART" id="SM01019">
    <property type="entry name" value="B3"/>
    <property type="match status" value="2"/>
</dbReference>
<dbReference type="Gene3D" id="2.40.330.10">
    <property type="entry name" value="DNA-binding pseudobarrel domain"/>
    <property type="match status" value="2"/>
</dbReference>
<keyword evidence="3" id="KW-0805">Transcription regulation</keyword>
<evidence type="ECO:0000313" key="8">
    <source>
        <dbReference type="Proteomes" id="UP000694886"/>
    </source>
</evidence>
<dbReference type="AlphaFoldDB" id="A0AB32UNE1"/>
<keyword evidence="2" id="KW-0677">Repeat</keyword>
<dbReference type="SUPFAM" id="SSF101936">
    <property type="entry name" value="DNA-binding pseudobarrel domain"/>
    <property type="match status" value="2"/>
</dbReference>
<evidence type="ECO:0000256" key="6">
    <source>
        <dbReference type="ARBA" id="ARBA00023242"/>
    </source>
</evidence>
<dbReference type="RefSeq" id="XP_007011630.2">
    <property type="nucleotide sequence ID" value="XM_007011568.2"/>
</dbReference>
<dbReference type="Proteomes" id="UP000694886">
    <property type="component" value="Chromosome 9"/>
</dbReference>
<dbReference type="PANTHER" id="PTHR31674">
    <property type="entry name" value="B3 DOMAIN-CONTAINING PROTEIN REM-LIKE 3-RELATED"/>
    <property type="match status" value="1"/>
</dbReference>
<sequence>MSNAKFTPIMPHFLKPLLPGFHKQLSIPLSFFIKYLKGQNCERAVLRSCGSRTWSVKLKGRRFEDGWEEFARDHDLYVGDVLVFRHGGNMVFDVMVFDTRSACQREYPLFAMKGKDQKKSSAKRFGKQLEKCTSTSFKHEHPYFVATLKPNNLKVSKLNIPRKFARSNGLTDRFCEMVLVDQQGRSWIANLRHKKSDGQVYIGRGWRNLCIANNLKEEDSVLLELIGNGKKPIFKLEVARDSSAKTKPNHPDSKAGDWSCFCEGSSRC</sequence>
<dbReference type="InterPro" id="IPR015300">
    <property type="entry name" value="DNA-bd_pseudobarrel_sf"/>
</dbReference>
<dbReference type="GO" id="GO:0003677">
    <property type="term" value="F:DNA binding"/>
    <property type="evidence" value="ECO:0007669"/>
    <property type="project" value="UniProtKB-KW"/>
</dbReference>
<organism evidence="8 9">
    <name type="scientific">Theobroma cacao</name>
    <name type="common">Cacao</name>
    <name type="synonym">Cocoa</name>
    <dbReference type="NCBI Taxonomy" id="3641"/>
    <lineage>
        <taxon>Eukaryota</taxon>
        <taxon>Viridiplantae</taxon>
        <taxon>Streptophyta</taxon>
        <taxon>Embryophyta</taxon>
        <taxon>Tracheophyta</taxon>
        <taxon>Spermatophyta</taxon>
        <taxon>Magnoliopsida</taxon>
        <taxon>eudicotyledons</taxon>
        <taxon>Gunneridae</taxon>
        <taxon>Pentapetalae</taxon>
        <taxon>rosids</taxon>
        <taxon>malvids</taxon>
        <taxon>Malvales</taxon>
        <taxon>Malvaceae</taxon>
        <taxon>Byttnerioideae</taxon>
        <taxon>Theobroma</taxon>
    </lineage>
</organism>
<dbReference type="Pfam" id="PF02362">
    <property type="entry name" value="B3"/>
    <property type="match status" value="2"/>
</dbReference>
<keyword evidence="5" id="KW-0804">Transcription</keyword>
<evidence type="ECO:0000259" key="7">
    <source>
        <dbReference type="PROSITE" id="PS50863"/>
    </source>
</evidence>
<dbReference type="InterPro" id="IPR039218">
    <property type="entry name" value="REM_fam"/>
</dbReference>
<protein>
    <submittedName>
        <fullName evidence="9">B3 domain-containing protein REM15 isoform X1</fullName>
    </submittedName>
</protein>
<feature type="domain" description="TF-B3" evidence="7">
    <location>
        <begin position="10"/>
        <end position="100"/>
    </location>
</feature>
<evidence type="ECO:0000256" key="5">
    <source>
        <dbReference type="ARBA" id="ARBA00023163"/>
    </source>
</evidence>
<reference evidence="8" key="1">
    <citation type="journal article" date="1997" name="Nucleic Acids Res.">
        <title>tRNAscan-SE: a program for improved detection of transfer RNA genes in genomic sequence.</title>
        <authorList>
            <person name="Lowe T.M."/>
            <person name="Eddy S.R."/>
        </authorList>
    </citation>
    <scope>NUCLEOTIDE SEQUENCE [LARGE SCALE GENOMIC DNA]</scope>
    <source>
        <strain evidence="8">r\B97-61/B2</strain>
    </source>
</reference>
<dbReference type="PROSITE" id="PS50863">
    <property type="entry name" value="B3"/>
    <property type="match status" value="2"/>
</dbReference>
<dbReference type="CDD" id="cd10017">
    <property type="entry name" value="B3_DNA"/>
    <property type="match status" value="2"/>
</dbReference>
<comment type="subcellular location">
    <subcellularLocation>
        <location evidence="1">Nucleus</location>
    </subcellularLocation>
</comment>
<evidence type="ECO:0000256" key="4">
    <source>
        <dbReference type="ARBA" id="ARBA00023125"/>
    </source>
</evidence>
<evidence type="ECO:0000256" key="2">
    <source>
        <dbReference type="ARBA" id="ARBA00022737"/>
    </source>
</evidence>
<keyword evidence="6" id="KW-0539">Nucleus</keyword>
<keyword evidence="4" id="KW-0238">DNA-binding</keyword>
<dbReference type="InterPro" id="IPR003340">
    <property type="entry name" value="B3_DNA-bd"/>
</dbReference>
<feature type="domain" description="TF-B3" evidence="7">
    <location>
        <begin position="143"/>
        <end position="242"/>
    </location>
</feature>
<dbReference type="GeneID" id="18587648"/>
<reference evidence="9" key="2">
    <citation type="submission" date="2025-08" db="UniProtKB">
        <authorList>
            <consortium name="RefSeq"/>
        </authorList>
    </citation>
    <scope>IDENTIFICATION</scope>
</reference>